<reference evidence="1 2" key="1">
    <citation type="journal article" date="2015" name="Stand. Genomic Sci.">
        <title>Genomic Encyclopedia of Bacterial and Archaeal Type Strains, Phase III: the genomes of soil and plant-associated and newly described type strains.</title>
        <authorList>
            <person name="Whitman W.B."/>
            <person name="Woyke T."/>
            <person name="Klenk H.P."/>
            <person name="Zhou Y."/>
            <person name="Lilburn T.G."/>
            <person name="Beck B.J."/>
            <person name="De Vos P."/>
            <person name="Vandamme P."/>
            <person name="Eisen J.A."/>
            <person name="Garrity G."/>
            <person name="Hugenholtz P."/>
            <person name="Kyrpides N.C."/>
        </authorList>
    </citation>
    <scope>NUCLEOTIDE SEQUENCE [LARGE SCALE GENOMIC DNA]</scope>
    <source>
        <strain evidence="1 2">AC4r</strain>
    </source>
</reference>
<accession>A0A4Q7TJS0</accession>
<organism evidence="1 2">
    <name type="scientific">Microcella alkaliphila</name>
    <dbReference type="NCBI Taxonomy" id="279828"/>
    <lineage>
        <taxon>Bacteria</taxon>
        <taxon>Bacillati</taxon>
        <taxon>Actinomycetota</taxon>
        <taxon>Actinomycetes</taxon>
        <taxon>Micrococcales</taxon>
        <taxon>Microbacteriaceae</taxon>
        <taxon>Microcella</taxon>
    </lineage>
</organism>
<gene>
    <name evidence="1" type="ORF">EV140_1400</name>
</gene>
<proteinExistence type="predicted"/>
<evidence type="ECO:0000313" key="1">
    <source>
        <dbReference type="EMBL" id="RZT60875.1"/>
    </source>
</evidence>
<dbReference type="EMBL" id="SGXT01000014">
    <property type="protein sequence ID" value="RZT60875.1"/>
    <property type="molecule type" value="Genomic_DNA"/>
</dbReference>
<protein>
    <submittedName>
        <fullName evidence="1">Uncharacterized protein</fullName>
    </submittedName>
</protein>
<comment type="caution">
    <text evidence="1">The sequence shown here is derived from an EMBL/GenBank/DDBJ whole genome shotgun (WGS) entry which is preliminary data.</text>
</comment>
<dbReference type="AlphaFoldDB" id="A0A4Q7TJS0"/>
<dbReference type="Proteomes" id="UP000292408">
    <property type="component" value="Unassembled WGS sequence"/>
</dbReference>
<name>A0A4Q7TJS0_9MICO</name>
<sequence>MTVLIALAALSTWAIVATVELVGRDGYGRIPTRTG</sequence>
<keyword evidence="2" id="KW-1185">Reference proteome</keyword>
<evidence type="ECO:0000313" key="2">
    <source>
        <dbReference type="Proteomes" id="UP000292408"/>
    </source>
</evidence>